<dbReference type="FunFam" id="2.30.30.100:FF:000037">
    <property type="entry name" value="U6 snRNA-associated Sm-like protein LSm6"/>
    <property type="match status" value="1"/>
</dbReference>
<dbReference type="GO" id="GO:0008033">
    <property type="term" value="P:tRNA processing"/>
    <property type="evidence" value="ECO:0007669"/>
    <property type="project" value="UniProtKB-KW"/>
</dbReference>
<dbReference type="GO" id="GO:0003723">
    <property type="term" value="F:RNA binding"/>
    <property type="evidence" value="ECO:0007669"/>
    <property type="project" value="UniProtKB-UniRule"/>
</dbReference>
<protein>
    <recommendedName>
        <fullName evidence="4">U6 snRNA-associated Sm-like protein LSm6</fullName>
    </recommendedName>
</protein>
<evidence type="ECO:0000256" key="8">
    <source>
        <dbReference type="ARBA" id="ARBA00022694"/>
    </source>
</evidence>
<evidence type="ECO:0000256" key="6">
    <source>
        <dbReference type="ARBA" id="ARBA00022552"/>
    </source>
</evidence>
<evidence type="ECO:0000256" key="2">
    <source>
        <dbReference type="ARBA" id="ARBA00004496"/>
    </source>
</evidence>
<keyword evidence="11 15" id="KW-0508">mRNA splicing</keyword>
<evidence type="ECO:0000313" key="19">
    <source>
        <dbReference type="Proteomes" id="UP000799444"/>
    </source>
</evidence>
<evidence type="ECO:0000256" key="3">
    <source>
        <dbReference type="ARBA" id="ARBA00007927"/>
    </source>
</evidence>
<keyword evidence="9 15" id="KW-0747">Spliceosome</keyword>
<keyword evidence="6" id="KW-0698">rRNA processing</keyword>
<name>A0A9P4QYV6_9PLEO</name>
<proteinExistence type="inferred from homology"/>
<evidence type="ECO:0000256" key="12">
    <source>
        <dbReference type="ARBA" id="ARBA00023242"/>
    </source>
</evidence>
<evidence type="ECO:0000256" key="4">
    <source>
        <dbReference type="ARBA" id="ARBA00014768"/>
    </source>
</evidence>
<dbReference type="PANTHER" id="PTHR11021:SF1">
    <property type="entry name" value="U6 SNRNA-ASSOCIATED SM-LIKE PROTEIN LSM6"/>
    <property type="match status" value="1"/>
</dbReference>
<keyword evidence="19" id="KW-1185">Reference proteome</keyword>
<dbReference type="EMBL" id="ML996157">
    <property type="protein sequence ID" value="KAF2733733.1"/>
    <property type="molecule type" value="Genomic_DNA"/>
</dbReference>
<dbReference type="GO" id="GO:0005681">
    <property type="term" value="C:spliceosomal complex"/>
    <property type="evidence" value="ECO:0007669"/>
    <property type="project" value="UniProtKB-KW"/>
</dbReference>
<dbReference type="SUPFAM" id="SSF50182">
    <property type="entry name" value="Sm-like ribonucleoproteins"/>
    <property type="match status" value="1"/>
</dbReference>
<dbReference type="OrthoDB" id="268799at2759"/>
<evidence type="ECO:0000256" key="13">
    <source>
        <dbReference type="ARBA" id="ARBA00023274"/>
    </source>
</evidence>
<evidence type="ECO:0000313" key="18">
    <source>
        <dbReference type="EMBL" id="KAF2733733.1"/>
    </source>
</evidence>
<feature type="domain" description="Sm" evidence="17">
    <location>
        <begin position="21"/>
        <end position="94"/>
    </location>
</feature>
<evidence type="ECO:0000256" key="1">
    <source>
        <dbReference type="ARBA" id="ARBA00004123"/>
    </source>
</evidence>
<dbReference type="SMART" id="SM00651">
    <property type="entry name" value="Sm"/>
    <property type="match status" value="1"/>
</dbReference>
<sequence>MQDMQNGDSPQEVNQVGDTEDPSKFLGDIIGAPVVVKLNSDIVFRGTLQSVDGYMNISLERCREVDHNNKVVRDYGEAFVRGNNVIYICLDDGSV</sequence>
<evidence type="ECO:0000256" key="16">
    <source>
        <dbReference type="SAM" id="MobiDB-lite"/>
    </source>
</evidence>
<keyword evidence="13 15" id="KW-0687">Ribonucleoprotein</keyword>
<dbReference type="InterPro" id="IPR010920">
    <property type="entry name" value="LSM_dom_sf"/>
</dbReference>
<dbReference type="GO" id="GO:0030490">
    <property type="term" value="P:maturation of SSU-rRNA"/>
    <property type="evidence" value="ECO:0007669"/>
    <property type="project" value="TreeGrafter"/>
</dbReference>
<dbReference type="AlphaFoldDB" id="A0A9P4QYV6"/>
<comment type="similarity">
    <text evidence="3 15">Belongs to the snRNP Sm proteins family. SmF/LSm6 subfamily.</text>
</comment>
<comment type="caution">
    <text evidence="18">The sequence shown here is derived from an EMBL/GenBank/DDBJ whole genome shotgun (WGS) entry which is preliminary data.</text>
</comment>
<comment type="subcellular location">
    <subcellularLocation>
        <location evidence="2">Cytoplasm</location>
    </subcellularLocation>
    <subcellularLocation>
        <location evidence="1 15">Nucleus</location>
    </subcellularLocation>
</comment>
<dbReference type="GO" id="GO:0005732">
    <property type="term" value="C:sno(s)RNA-containing ribonucleoprotein complex"/>
    <property type="evidence" value="ECO:0007669"/>
    <property type="project" value="TreeGrafter"/>
</dbReference>
<reference evidence="18" key="1">
    <citation type="journal article" date="2020" name="Stud. Mycol.">
        <title>101 Dothideomycetes genomes: a test case for predicting lifestyles and emergence of pathogens.</title>
        <authorList>
            <person name="Haridas S."/>
            <person name="Albert R."/>
            <person name="Binder M."/>
            <person name="Bloem J."/>
            <person name="Labutti K."/>
            <person name="Salamov A."/>
            <person name="Andreopoulos B."/>
            <person name="Baker S."/>
            <person name="Barry K."/>
            <person name="Bills G."/>
            <person name="Bluhm B."/>
            <person name="Cannon C."/>
            <person name="Castanera R."/>
            <person name="Culley D."/>
            <person name="Daum C."/>
            <person name="Ezra D."/>
            <person name="Gonzalez J."/>
            <person name="Henrissat B."/>
            <person name="Kuo A."/>
            <person name="Liang C."/>
            <person name="Lipzen A."/>
            <person name="Lutzoni F."/>
            <person name="Magnuson J."/>
            <person name="Mondo S."/>
            <person name="Nolan M."/>
            <person name="Ohm R."/>
            <person name="Pangilinan J."/>
            <person name="Park H.-J."/>
            <person name="Ramirez L."/>
            <person name="Alfaro M."/>
            <person name="Sun H."/>
            <person name="Tritt A."/>
            <person name="Yoshinaga Y."/>
            <person name="Zwiers L.-H."/>
            <person name="Turgeon B."/>
            <person name="Goodwin S."/>
            <person name="Spatafora J."/>
            <person name="Crous P."/>
            <person name="Grigoriev I."/>
        </authorList>
    </citation>
    <scope>NUCLEOTIDE SEQUENCE</scope>
    <source>
        <strain evidence="18">CBS 125425</strain>
    </source>
</reference>
<keyword evidence="5" id="KW-0963">Cytoplasm</keyword>
<keyword evidence="8" id="KW-0819">tRNA processing</keyword>
<dbReference type="Pfam" id="PF01423">
    <property type="entry name" value="LSM"/>
    <property type="match status" value="1"/>
</dbReference>
<dbReference type="GO" id="GO:0005688">
    <property type="term" value="C:U6 snRNP"/>
    <property type="evidence" value="ECO:0007669"/>
    <property type="project" value="TreeGrafter"/>
</dbReference>
<dbReference type="InterPro" id="IPR016487">
    <property type="entry name" value="Lsm6/sSmF"/>
</dbReference>
<dbReference type="Proteomes" id="UP000799444">
    <property type="component" value="Unassembled WGS sequence"/>
</dbReference>
<dbReference type="GO" id="GO:0005730">
    <property type="term" value="C:nucleolus"/>
    <property type="evidence" value="ECO:0007669"/>
    <property type="project" value="TreeGrafter"/>
</dbReference>
<dbReference type="CDD" id="cd01726">
    <property type="entry name" value="LSm6"/>
    <property type="match status" value="1"/>
</dbReference>
<dbReference type="InterPro" id="IPR001163">
    <property type="entry name" value="Sm_dom_euk/arc"/>
</dbReference>
<organism evidence="18 19">
    <name type="scientific">Polyplosphaeria fusca</name>
    <dbReference type="NCBI Taxonomy" id="682080"/>
    <lineage>
        <taxon>Eukaryota</taxon>
        <taxon>Fungi</taxon>
        <taxon>Dikarya</taxon>
        <taxon>Ascomycota</taxon>
        <taxon>Pezizomycotina</taxon>
        <taxon>Dothideomycetes</taxon>
        <taxon>Pleosporomycetidae</taxon>
        <taxon>Pleosporales</taxon>
        <taxon>Tetraplosphaeriaceae</taxon>
        <taxon>Polyplosphaeria</taxon>
    </lineage>
</organism>
<dbReference type="InterPro" id="IPR047575">
    <property type="entry name" value="Sm"/>
</dbReference>
<dbReference type="GO" id="GO:0046540">
    <property type="term" value="C:U4/U6 x U5 tri-snRNP complex"/>
    <property type="evidence" value="ECO:0007669"/>
    <property type="project" value="TreeGrafter"/>
</dbReference>
<evidence type="ECO:0000256" key="11">
    <source>
        <dbReference type="ARBA" id="ARBA00023187"/>
    </source>
</evidence>
<accession>A0A9P4QYV6</accession>
<evidence type="ECO:0000256" key="5">
    <source>
        <dbReference type="ARBA" id="ARBA00022490"/>
    </source>
</evidence>
<feature type="compositionally biased region" description="Polar residues" evidence="16">
    <location>
        <begin position="1"/>
        <end position="17"/>
    </location>
</feature>
<dbReference type="PANTHER" id="PTHR11021">
    <property type="entry name" value="SMALL NUCLEAR RIBONUCLEOPROTEIN F SNRNP-F"/>
    <property type="match status" value="1"/>
</dbReference>
<evidence type="ECO:0000256" key="14">
    <source>
        <dbReference type="ARBA" id="ARBA00025365"/>
    </source>
</evidence>
<gene>
    <name evidence="18" type="ORF">EJ04DRAFT_512994</name>
</gene>
<comment type="function">
    <text evidence="14">Component of LSm protein complexes, which are involved in RNA processing and may function in a chaperone-like manner, facilitating the efficient association of RNA processing factors with their substrates. Component of the cytoplasmic LSM1-LSM7 complex, which is thought to be involved in mRNA degradation by activating the decapping step in the 5'-to-3' mRNA decay pathway. Component of the nuclear LSM2-LSM8 complex, which is involved in splicing of nuclear mRNAs. LSM2-LSM8 associates with multiple snRNP complexes containing the U6 snRNA (U4/U6 di-snRNP, spliceosomal U4/U6.U5 tri-snRNP, and free U6 snRNP). It binds directly to the 3'-terminal U-tract of U6 snRNA and plays a role in the biogenesis and stability of the U6 snRNP and U4/U6 snRNP complexes. LSM2-LSM8 probably also is involved degradation of nuclear pre-mRNA by targeting them for decapping, and in processing of pre-tRNAs, pre-rRNAs and U3 snoRNA.</text>
</comment>
<dbReference type="GO" id="GO:0000398">
    <property type="term" value="P:mRNA splicing, via spliceosome"/>
    <property type="evidence" value="ECO:0007669"/>
    <property type="project" value="InterPro"/>
</dbReference>
<keyword evidence="12 15" id="KW-0539">Nucleus</keyword>
<feature type="region of interest" description="Disordered" evidence="16">
    <location>
        <begin position="1"/>
        <end position="21"/>
    </location>
</feature>
<evidence type="ECO:0000256" key="15">
    <source>
        <dbReference type="PIRNR" id="PIRNR006609"/>
    </source>
</evidence>
<dbReference type="Gene3D" id="2.30.30.100">
    <property type="match status" value="1"/>
</dbReference>
<dbReference type="PROSITE" id="PS52002">
    <property type="entry name" value="SM"/>
    <property type="match status" value="1"/>
</dbReference>
<evidence type="ECO:0000259" key="17">
    <source>
        <dbReference type="PROSITE" id="PS52002"/>
    </source>
</evidence>
<evidence type="ECO:0000256" key="7">
    <source>
        <dbReference type="ARBA" id="ARBA00022664"/>
    </source>
</evidence>
<keyword evidence="7 15" id="KW-0507">mRNA processing</keyword>
<evidence type="ECO:0000256" key="9">
    <source>
        <dbReference type="ARBA" id="ARBA00022728"/>
    </source>
</evidence>
<evidence type="ECO:0000256" key="10">
    <source>
        <dbReference type="ARBA" id="ARBA00022884"/>
    </source>
</evidence>
<keyword evidence="10 15" id="KW-0694">RNA-binding</keyword>
<dbReference type="GO" id="GO:0000932">
    <property type="term" value="C:P-body"/>
    <property type="evidence" value="ECO:0007669"/>
    <property type="project" value="TreeGrafter"/>
</dbReference>